<dbReference type="EMBL" id="AP014964">
    <property type="protein sequence ID" value="BAT06217.1"/>
    <property type="molecule type" value="Genomic_DNA"/>
</dbReference>
<dbReference type="Proteomes" id="UP000059680">
    <property type="component" value="Chromosome 8"/>
</dbReference>
<evidence type="ECO:0000313" key="2">
    <source>
        <dbReference type="EMBL" id="BAT06217.1"/>
    </source>
</evidence>
<feature type="compositionally biased region" description="Gly residues" evidence="1">
    <location>
        <begin position="146"/>
        <end position="157"/>
    </location>
</feature>
<organism evidence="2 3">
    <name type="scientific">Oryza sativa subsp. japonica</name>
    <name type="common">Rice</name>
    <dbReference type="NCBI Taxonomy" id="39947"/>
    <lineage>
        <taxon>Eukaryota</taxon>
        <taxon>Viridiplantae</taxon>
        <taxon>Streptophyta</taxon>
        <taxon>Embryophyta</taxon>
        <taxon>Tracheophyta</taxon>
        <taxon>Spermatophyta</taxon>
        <taxon>Magnoliopsida</taxon>
        <taxon>Liliopsida</taxon>
        <taxon>Poales</taxon>
        <taxon>Poaceae</taxon>
        <taxon>BOP clade</taxon>
        <taxon>Oryzoideae</taxon>
        <taxon>Oryzeae</taxon>
        <taxon>Oryzinae</taxon>
        <taxon>Oryza</taxon>
        <taxon>Oryza sativa</taxon>
    </lineage>
</organism>
<reference evidence="2 3" key="2">
    <citation type="journal article" date="2013" name="Plant Cell Physiol.">
        <title>Rice Annotation Project Database (RAP-DB): an integrative and interactive database for rice genomics.</title>
        <authorList>
            <person name="Sakai H."/>
            <person name="Lee S.S."/>
            <person name="Tanaka T."/>
            <person name="Numa H."/>
            <person name="Kim J."/>
            <person name="Kawahara Y."/>
            <person name="Wakimoto H."/>
            <person name="Yang C.C."/>
            <person name="Iwamoto M."/>
            <person name="Abe T."/>
            <person name="Yamada Y."/>
            <person name="Muto A."/>
            <person name="Inokuchi H."/>
            <person name="Ikemura T."/>
            <person name="Matsumoto T."/>
            <person name="Sasaki T."/>
            <person name="Itoh T."/>
        </authorList>
    </citation>
    <scope>NUCLEOTIDE SEQUENCE [LARGE SCALE GENOMIC DNA]</scope>
    <source>
        <strain evidence="3">cv. Nipponbare</strain>
    </source>
</reference>
<keyword evidence="3" id="KW-1185">Reference proteome</keyword>
<name>A0A0P0XHY2_ORYSJ</name>
<feature type="region of interest" description="Disordered" evidence="1">
    <location>
        <begin position="64"/>
        <end position="177"/>
    </location>
</feature>
<dbReference type="InParanoid" id="A0A0P0XHY2"/>
<accession>A0A0P0XHY2</accession>
<feature type="compositionally biased region" description="Basic and acidic residues" evidence="1">
    <location>
        <begin position="88"/>
        <end position="109"/>
    </location>
</feature>
<evidence type="ECO:0000256" key="1">
    <source>
        <dbReference type="SAM" id="MobiDB-lite"/>
    </source>
</evidence>
<feature type="compositionally biased region" description="Basic residues" evidence="1">
    <location>
        <begin position="158"/>
        <end position="177"/>
    </location>
</feature>
<dbReference type="AlphaFoldDB" id="A0A0P0XHY2"/>
<protein>
    <submittedName>
        <fullName evidence="2">Os08g0513051 protein</fullName>
    </submittedName>
</protein>
<feature type="compositionally biased region" description="Basic residues" evidence="1">
    <location>
        <begin position="121"/>
        <end position="145"/>
    </location>
</feature>
<evidence type="ECO:0000313" key="3">
    <source>
        <dbReference type="Proteomes" id="UP000059680"/>
    </source>
</evidence>
<dbReference type="PaxDb" id="39947-A0A0P0XHY2"/>
<feature type="region of interest" description="Disordered" evidence="1">
    <location>
        <begin position="1"/>
        <end position="33"/>
    </location>
</feature>
<feature type="non-terminal residue" evidence="2">
    <location>
        <position position="1"/>
    </location>
</feature>
<reference evidence="3" key="1">
    <citation type="journal article" date="2005" name="Nature">
        <title>The map-based sequence of the rice genome.</title>
        <authorList>
            <consortium name="International rice genome sequencing project (IRGSP)"/>
            <person name="Matsumoto T."/>
            <person name="Wu J."/>
            <person name="Kanamori H."/>
            <person name="Katayose Y."/>
            <person name="Fujisawa M."/>
            <person name="Namiki N."/>
            <person name="Mizuno H."/>
            <person name="Yamamoto K."/>
            <person name="Antonio B.A."/>
            <person name="Baba T."/>
            <person name="Sakata K."/>
            <person name="Nagamura Y."/>
            <person name="Aoki H."/>
            <person name="Arikawa K."/>
            <person name="Arita K."/>
            <person name="Bito T."/>
            <person name="Chiden Y."/>
            <person name="Fujitsuka N."/>
            <person name="Fukunaka R."/>
            <person name="Hamada M."/>
            <person name="Harada C."/>
            <person name="Hayashi A."/>
            <person name="Hijishita S."/>
            <person name="Honda M."/>
            <person name="Hosokawa S."/>
            <person name="Ichikawa Y."/>
            <person name="Idonuma A."/>
            <person name="Iijima M."/>
            <person name="Ikeda M."/>
            <person name="Ikeno M."/>
            <person name="Ito K."/>
            <person name="Ito S."/>
            <person name="Ito T."/>
            <person name="Ito Y."/>
            <person name="Ito Y."/>
            <person name="Iwabuchi A."/>
            <person name="Kamiya K."/>
            <person name="Karasawa W."/>
            <person name="Kurita K."/>
            <person name="Katagiri S."/>
            <person name="Kikuta A."/>
            <person name="Kobayashi H."/>
            <person name="Kobayashi N."/>
            <person name="Machita K."/>
            <person name="Maehara T."/>
            <person name="Masukawa M."/>
            <person name="Mizubayashi T."/>
            <person name="Mukai Y."/>
            <person name="Nagasaki H."/>
            <person name="Nagata Y."/>
            <person name="Naito S."/>
            <person name="Nakashima M."/>
            <person name="Nakama Y."/>
            <person name="Nakamichi Y."/>
            <person name="Nakamura M."/>
            <person name="Meguro A."/>
            <person name="Negishi M."/>
            <person name="Ohta I."/>
            <person name="Ohta T."/>
            <person name="Okamoto M."/>
            <person name="Ono N."/>
            <person name="Saji S."/>
            <person name="Sakaguchi M."/>
            <person name="Sakai K."/>
            <person name="Shibata M."/>
            <person name="Shimokawa T."/>
            <person name="Song J."/>
            <person name="Takazaki Y."/>
            <person name="Terasawa K."/>
            <person name="Tsugane M."/>
            <person name="Tsuji K."/>
            <person name="Ueda S."/>
            <person name="Waki K."/>
            <person name="Yamagata H."/>
            <person name="Yamamoto M."/>
            <person name="Yamamoto S."/>
            <person name="Yamane H."/>
            <person name="Yoshiki S."/>
            <person name="Yoshihara R."/>
            <person name="Yukawa K."/>
            <person name="Zhong H."/>
            <person name="Yano M."/>
            <person name="Yuan Q."/>
            <person name="Ouyang S."/>
            <person name="Liu J."/>
            <person name="Jones K.M."/>
            <person name="Gansberger K."/>
            <person name="Moffat K."/>
            <person name="Hill J."/>
            <person name="Bera J."/>
            <person name="Fadrosh D."/>
            <person name="Jin S."/>
            <person name="Johri S."/>
            <person name="Kim M."/>
            <person name="Overton L."/>
            <person name="Reardon M."/>
            <person name="Tsitrin T."/>
            <person name="Vuong H."/>
            <person name="Weaver B."/>
            <person name="Ciecko A."/>
            <person name="Tallon L."/>
            <person name="Jackson J."/>
            <person name="Pai G."/>
            <person name="Aken S.V."/>
            <person name="Utterback T."/>
            <person name="Reidmuller S."/>
            <person name="Feldblyum T."/>
            <person name="Hsiao J."/>
            <person name="Zismann V."/>
            <person name="Iobst S."/>
            <person name="de Vazeille A.R."/>
            <person name="Buell C.R."/>
            <person name="Ying K."/>
            <person name="Li Y."/>
            <person name="Lu T."/>
            <person name="Huang Y."/>
            <person name="Zhao Q."/>
            <person name="Feng Q."/>
            <person name="Zhang L."/>
            <person name="Zhu J."/>
            <person name="Weng Q."/>
            <person name="Mu J."/>
            <person name="Lu Y."/>
            <person name="Fan D."/>
            <person name="Liu Y."/>
            <person name="Guan J."/>
            <person name="Zhang Y."/>
            <person name="Yu S."/>
            <person name="Liu X."/>
            <person name="Zhang Y."/>
            <person name="Hong G."/>
            <person name="Han B."/>
            <person name="Choisne N."/>
            <person name="Demange N."/>
            <person name="Orjeda G."/>
            <person name="Samain S."/>
            <person name="Cattolico L."/>
            <person name="Pelletier E."/>
            <person name="Couloux A."/>
            <person name="Segurens B."/>
            <person name="Wincker P."/>
            <person name="D'Hont A."/>
            <person name="Scarpelli C."/>
            <person name="Weissenbach J."/>
            <person name="Salanoubat M."/>
            <person name="Quetier F."/>
            <person name="Yu Y."/>
            <person name="Kim H.R."/>
            <person name="Rambo T."/>
            <person name="Currie J."/>
            <person name="Collura K."/>
            <person name="Luo M."/>
            <person name="Yang T."/>
            <person name="Ammiraju J.S.S."/>
            <person name="Engler F."/>
            <person name="Soderlund C."/>
            <person name="Wing R.A."/>
            <person name="Palmer L.E."/>
            <person name="de la Bastide M."/>
            <person name="Spiegel L."/>
            <person name="Nascimento L."/>
            <person name="Zutavern T."/>
            <person name="O'Shaughnessy A."/>
            <person name="Dike S."/>
            <person name="Dedhia N."/>
            <person name="Preston R."/>
            <person name="Balija V."/>
            <person name="McCombie W.R."/>
            <person name="Chow T."/>
            <person name="Chen H."/>
            <person name="Chung M."/>
            <person name="Chen C."/>
            <person name="Shaw J."/>
            <person name="Wu H."/>
            <person name="Hsiao K."/>
            <person name="Chao Y."/>
            <person name="Chu M."/>
            <person name="Cheng C."/>
            <person name="Hour A."/>
            <person name="Lee P."/>
            <person name="Lin S."/>
            <person name="Lin Y."/>
            <person name="Liou J."/>
            <person name="Liu S."/>
            <person name="Hsing Y."/>
            <person name="Raghuvanshi S."/>
            <person name="Mohanty A."/>
            <person name="Bharti A.K."/>
            <person name="Gaur A."/>
            <person name="Gupta V."/>
            <person name="Kumar D."/>
            <person name="Ravi V."/>
            <person name="Vij S."/>
            <person name="Kapur A."/>
            <person name="Khurana P."/>
            <person name="Khurana P."/>
            <person name="Khurana J.P."/>
            <person name="Tyagi A.K."/>
            <person name="Gaikwad K."/>
            <person name="Singh A."/>
            <person name="Dalal V."/>
            <person name="Srivastava S."/>
            <person name="Dixit A."/>
            <person name="Pal A.K."/>
            <person name="Ghazi I.A."/>
            <person name="Yadav M."/>
            <person name="Pandit A."/>
            <person name="Bhargava A."/>
            <person name="Sureshbabu K."/>
            <person name="Batra K."/>
            <person name="Sharma T.R."/>
            <person name="Mohapatra T."/>
            <person name="Singh N.K."/>
            <person name="Messing J."/>
            <person name="Nelson A.B."/>
            <person name="Fuks G."/>
            <person name="Kavchok S."/>
            <person name="Keizer G."/>
            <person name="Linton E."/>
            <person name="Llaca V."/>
            <person name="Song R."/>
            <person name="Tanyolac B."/>
            <person name="Young S."/>
            <person name="Ho-Il K."/>
            <person name="Hahn J.H."/>
            <person name="Sangsakoo G."/>
            <person name="Vanavichit A."/>
            <person name="de Mattos Luiz.A.T."/>
            <person name="Zimmer P.D."/>
            <person name="Malone G."/>
            <person name="Dellagostin O."/>
            <person name="de Oliveira A.C."/>
            <person name="Bevan M."/>
            <person name="Bancroft I."/>
            <person name="Minx P."/>
            <person name="Cordum H."/>
            <person name="Wilson R."/>
            <person name="Cheng Z."/>
            <person name="Jin W."/>
            <person name="Jiang J."/>
            <person name="Leong S.A."/>
            <person name="Iwama H."/>
            <person name="Gojobori T."/>
            <person name="Itoh T."/>
            <person name="Niimura Y."/>
            <person name="Fujii Y."/>
            <person name="Habara T."/>
            <person name="Sakai H."/>
            <person name="Sato Y."/>
            <person name="Wilson G."/>
            <person name="Kumar K."/>
            <person name="McCouch S."/>
            <person name="Juretic N."/>
            <person name="Hoen D."/>
            <person name="Wright S."/>
            <person name="Bruskiewich R."/>
            <person name="Bureau T."/>
            <person name="Miyao A."/>
            <person name="Hirochika H."/>
            <person name="Nishikawa T."/>
            <person name="Kadowaki K."/>
            <person name="Sugiura M."/>
            <person name="Burr B."/>
            <person name="Sasaki T."/>
        </authorList>
    </citation>
    <scope>NUCLEOTIDE SEQUENCE [LARGE SCALE GENOMIC DNA]</scope>
    <source>
        <strain evidence="3">cv. Nipponbare</strain>
    </source>
</reference>
<reference evidence="2 3" key="3">
    <citation type="journal article" date="2013" name="Rice">
        <title>Improvement of the Oryza sativa Nipponbare reference genome using next generation sequence and optical map data.</title>
        <authorList>
            <person name="Kawahara Y."/>
            <person name="de la Bastide M."/>
            <person name="Hamilton J.P."/>
            <person name="Kanamori H."/>
            <person name="McCombie W.R."/>
            <person name="Ouyang S."/>
            <person name="Schwartz D.C."/>
            <person name="Tanaka T."/>
            <person name="Wu J."/>
            <person name="Zhou S."/>
            <person name="Childs K.L."/>
            <person name="Davidson R.M."/>
            <person name="Lin H."/>
            <person name="Quesada-Ocampo L."/>
            <person name="Vaillancourt B."/>
            <person name="Sakai H."/>
            <person name="Lee S.S."/>
            <person name="Kim J."/>
            <person name="Numa H."/>
            <person name="Itoh T."/>
            <person name="Buell C.R."/>
            <person name="Matsumoto T."/>
        </authorList>
    </citation>
    <scope>NUCLEOTIDE SEQUENCE [LARGE SCALE GENOMIC DNA]</scope>
    <source>
        <strain evidence="3">cv. Nipponbare</strain>
    </source>
</reference>
<sequence>MISPQKEHRIRKQNLTDTKQEEEGLESPGAAVDVIPIEDEDAVVGGEPGVPEQEDDVVELAVDVPDHDDGLVGPRVHPHEVGLPVQDDGGREDEPLDERRGEHVGEPVRGEAAGAPVQRRREPRHPLPRQRAVLRPRDGRRRRVGGRGGGGVVGGGVRLRHGMDRRRRRRIGKGGRR</sequence>
<proteinExistence type="predicted"/>
<gene>
    <name evidence="2" type="ordered locus">Os08g0513051</name>
    <name evidence="2" type="ORF">OSNPB_080513051</name>
</gene>